<comment type="caution">
    <text evidence="3">The sequence shown here is derived from an EMBL/GenBank/DDBJ whole genome shotgun (WGS) entry which is preliminary data.</text>
</comment>
<keyword evidence="1" id="KW-0732">Signal</keyword>
<gene>
    <name evidence="3" type="ORF">HHU12_24075</name>
</gene>
<dbReference type="EMBL" id="JABANE010000085">
    <property type="protein sequence ID" value="NME71068.1"/>
    <property type="molecule type" value="Genomic_DNA"/>
</dbReference>
<feature type="domain" description="YARHG" evidence="2">
    <location>
        <begin position="47"/>
        <end position="128"/>
    </location>
</feature>
<evidence type="ECO:0000256" key="1">
    <source>
        <dbReference type="SAM" id="SignalP"/>
    </source>
</evidence>
<keyword evidence="4" id="KW-1185">Reference proteome</keyword>
<dbReference type="InterPro" id="IPR038434">
    <property type="entry name" value="YARHG_sf"/>
</dbReference>
<feature type="chain" id="PRO_5031006615" evidence="1">
    <location>
        <begin position="25"/>
        <end position="301"/>
    </location>
</feature>
<proteinExistence type="predicted"/>
<evidence type="ECO:0000259" key="2">
    <source>
        <dbReference type="SMART" id="SM01324"/>
    </source>
</evidence>
<evidence type="ECO:0000313" key="3">
    <source>
        <dbReference type="EMBL" id="NME71068.1"/>
    </source>
</evidence>
<dbReference type="SMART" id="SM01324">
    <property type="entry name" value="YARHG"/>
    <property type="match status" value="1"/>
</dbReference>
<dbReference type="Pfam" id="PF13308">
    <property type="entry name" value="YARHG"/>
    <property type="match status" value="1"/>
</dbReference>
<name>A0A7X9XBV1_9BACT</name>
<dbReference type="AlphaFoldDB" id="A0A7X9XBV1"/>
<sequence length="301" mass="35663">MNSQTLSKKVIYFWALLLIAGCSATTQKNSQSNEIDQQQVANVIDQQPVEKFRVDKEYYYYMVQDFDSADFRIKRNEIYAQYGYKFKSQELTEYFSQFSWYNPTEDNVDSLLTELDLENIKFLQKYEAIFKIERQVESLTIENNTAGYPLSEFDSIYRLGNSITKIDHDNIRRVMDLFLGKLLLYPNIDEIREKEAAQDSDERFPLEVYMTRPIQITDDIYLCSAASLYQGIGWRDYAVYYAMDRSSNIIDTIRFDGFKCARKDVYIKKIEEETNLHFYAGDEIFDFYLDAYGMFHRSNNM</sequence>
<dbReference type="Gene3D" id="1.20.58.1690">
    <property type="match status" value="1"/>
</dbReference>
<dbReference type="InterPro" id="IPR025582">
    <property type="entry name" value="YARHG_dom"/>
</dbReference>
<protein>
    <submittedName>
        <fullName evidence="3">YARHG domain-containing protein</fullName>
    </submittedName>
</protein>
<organism evidence="3 4">
    <name type="scientific">Flammeovirga aprica JL-4</name>
    <dbReference type="NCBI Taxonomy" id="694437"/>
    <lineage>
        <taxon>Bacteria</taxon>
        <taxon>Pseudomonadati</taxon>
        <taxon>Bacteroidota</taxon>
        <taxon>Cytophagia</taxon>
        <taxon>Cytophagales</taxon>
        <taxon>Flammeovirgaceae</taxon>
        <taxon>Flammeovirga</taxon>
    </lineage>
</organism>
<dbReference type="Proteomes" id="UP000576082">
    <property type="component" value="Unassembled WGS sequence"/>
</dbReference>
<accession>A0A7X9XBV1</accession>
<evidence type="ECO:0000313" key="4">
    <source>
        <dbReference type="Proteomes" id="UP000576082"/>
    </source>
</evidence>
<reference evidence="3 4" key="1">
    <citation type="submission" date="2020-04" db="EMBL/GenBank/DDBJ databases">
        <title>Flammeovirga sp. SR4, a novel species isolated from seawater.</title>
        <authorList>
            <person name="Wang X."/>
        </authorList>
    </citation>
    <scope>NUCLEOTIDE SEQUENCE [LARGE SCALE GENOMIC DNA]</scope>
    <source>
        <strain evidence="3 4">ATCC 23126</strain>
    </source>
</reference>
<dbReference type="RefSeq" id="WP_169659291.1">
    <property type="nucleotide sequence ID" value="NZ_JABANE010000085.1"/>
</dbReference>
<feature type="signal peptide" evidence="1">
    <location>
        <begin position="1"/>
        <end position="24"/>
    </location>
</feature>